<gene>
    <name evidence="14" type="primary">qseC_4</name>
    <name evidence="14" type="ORF">Ttaiw_02501</name>
</gene>
<dbReference type="Pfam" id="PF02518">
    <property type="entry name" value="HATPase_c"/>
    <property type="match status" value="1"/>
</dbReference>
<sequence>MSAPSAAPRRRLWRHLWVWAMGALLLVWATLVAVAYHTGVHEAEEITDGQLVSVAQLLLRQPWPAEAGGATASPAGVPVPLPGIEGRYAPPVRVALWQGERLWWDSDGLAASLPQPLPPGHHTLVLTAGGEPRVWRWFVAQSGERRVAVAIDTTRHRALGRDIAEHVVRPALVLLPLLAVLLAWGIRRGLAPLQRLTTAIDRLDARAGETLPAESRFVELSSIVRALNGLVQRLQQLWERERRFTSDVAHELRTPLAALALQARVAREQPGQPAGDAALRAVEEQALRAGHVLAQLLALARAQGPQAPAWGPVDLAALARDVAAEHAALAHERGQTLGVTAPETPVVVPGQAALLALALRNLVDNALRHTPRGTQVDIAVAASADGVTLTVRDDGSRAVGPPTTHTEGPGLGIGLSLVQRIADRHGAVLRHETPTAPWTTAYTLHWPATAAAASPAQTA</sequence>
<dbReference type="EC" id="2.7.13.3" evidence="3"/>
<evidence type="ECO:0000313" key="14">
    <source>
        <dbReference type="EMBL" id="TSE28798.1"/>
    </source>
</evidence>
<dbReference type="InterPro" id="IPR036890">
    <property type="entry name" value="HATPase_C_sf"/>
</dbReference>
<feature type="domain" description="HAMP" evidence="13">
    <location>
        <begin position="187"/>
        <end position="239"/>
    </location>
</feature>
<comment type="caution">
    <text evidence="14">The sequence shown here is derived from an EMBL/GenBank/DDBJ whole genome shotgun (WGS) entry which is preliminary data.</text>
</comment>
<dbReference type="GO" id="GO:0005886">
    <property type="term" value="C:plasma membrane"/>
    <property type="evidence" value="ECO:0007669"/>
    <property type="project" value="TreeGrafter"/>
</dbReference>
<dbReference type="InterPro" id="IPR003660">
    <property type="entry name" value="HAMP_dom"/>
</dbReference>
<dbReference type="PROSITE" id="PS50885">
    <property type="entry name" value="HAMP"/>
    <property type="match status" value="1"/>
</dbReference>
<keyword evidence="6 11" id="KW-0812">Transmembrane</keyword>
<dbReference type="RefSeq" id="WP_052231475.1">
    <property type="nucleotide sequence ID" value="NZ_CP083911.1"/>
</dbReference>
<keyword evidence="8 11" id="KW-1133">Transmembrane helix</keyword>
<dbReference type="InterPro" id="IPR003594">
    <property type="entry name" value="HATPase_dom"/>
</dbReference>
<feature type="transmembrane region" description="Helical" evidence="11">
    <location>
        <begin position="167"/>
        <end position="186"/>
    </location>
</feature>
<dbReference type="STRING" id="307486.GCA_000807215_00939"/>
<dbReference type="SUPFAM" id="SSF47384">
    <property type="entry name" value="Homodimeric domain of signal transducing histidine kinase"/>
    <property type="match status" value="1"/>
</dbReference>
<keyword evidence="7" id="KW-0418">Kinase</keyword>
<evidence type="ECO:0000256" key="1">
    <source>
        <dbReference type="ARBA" id="ARBA00000085"/>
    </source>
</evidence>
<evidence type="ECO:0000256" key="10">
    <source>
        <dbReference type="ARBA" id="ARBA00023136"/>
    </source>
</evidence>
<comment type="catalytic activity">
    <reaction evidence="1">
        <text>ATP + protein L-histidine = ADP + protein N-phospho-L-histidine.</text>
        <dbReference type="EC" id="2.7.13.3"/>
    </reaction>
</comment>
<evidence type="ECO:0000256" key="4">
    <source>
        <dbReference type="ARBA" id="ARBA00022553"/>
    </source>
</evidence>
<dbReference type="GO" id="GO:0000155">
    <property type="term" value="F:phosphorelay sensor kinase activity"/>
    <property type="evidence" value="ECO:0007669"/>
    <property type="project" value="InterPro"/>
</dbReference>
<evidence type="ECO:0000256" key="8">
    <source>
        <dbReference type="ARBA" id="ARBA00022989"/>
    </source>
</evidence>
<evidence type="ECO:0000256" key="9">
    <source>
        <dbReference type="ARBA" id="ARBA00023012"/>
    </source>
</evidence>
<dbReference type="InterPro" id="IPR003661">
    <property type="entry name" value="HisK_dim/P_dom"/>
</dbReference>
<evidence type="ECO:0000256" key="5">
    <source>
        <dbReference type="ARBA" id="ARBA00022679"/>
    </source>
</evidence>
<evidence type="ECO:0000259" key="13">
    <source>
        <dbReference type="PROSITE" id="PS50885"/>
    </source>
</evidence>
<keyword evidence="9" id="KW-0902">Two-component regulatory system</keyword>
<dbReference type="SMART" id="SM00387">
    <property type="entry name" value="HATPase_c"/>
    <property type="match status" value="1"/>
</dbReference>
<dbReference type="Gene3D" id="1.10.287.130">
    <property type="match status" value="1"/>
</dbReference>
<dbReference type="InterPro" id="IPR036097">
    <property type="entry name" value="HisK_dim/P_sf"/>
</dbReference>
<keyword evidence="4" id="KW-0597">Phosphoprotein</keyword>
<keyword evidence="15" id="KW-1185">Reference proteome</keyword>
<evidence type="ECO:0000313" key="15">
    <source>
        <dbReference type="Proteomes" id="UP000317763"/>
    </source>
</evidence>
<evidence type="ECO:0000256" key="11">
    <source>
        <dbReference type="SAM" id="Phobius"/>
    </source>
</evidence>
<comment type="subcellular location">
    <subcellularLocation>
        <location evidence="2">Membrane</location>
        <topology evidence="2">Multi-pass membrane protein</topology>
    </subcellularLocation>
</comment>
<dbReference type="CDD" id="cd00075">
    <property type="entry name" value="HATPase"/>
    <property type="match status" value="1"/>
</dbReference>
<dbReference type="PANTHER" id="PTHR45436">
    <property type="entry name" value="SENSOR HISTIDINE KINASE YKOH"/>
    <property type="match status" value="1"/>
</dbReference>
<dbReference type="EMBL" id="VJOM01000046">
    <property type="protein sequence ID" value="TSE28798.1"/>
    <property type="molecule type" value="Genomic_DNA"/>
</dbReference>
<protein>
    <recommendedName>
        <fullName evidence="3">histidine kinase</fullName>
        <ecNumber evidence="3">2.7.13.3</ecNumber>
    </recommendedName>
</protein>
<evidence type="ECO:0000256" key="2">
    <source>
        <dbReference type="ARBA" id="ARBA00004141"/>
    </source>
</evidence>
<proteinExistence type="predicted"/>
<dbReference type="OrthoDB" id="8790433at2"/>
<name>A0A554WZ18_9BURK</name>
<dbReference type="PANTHER" id="PTHR45436:SF15">
    <property type="entry name" value="SENSOR HISTIDINE KINASE CUSS"/>
    <property type="match status" value="1"/>
</dbReference>
<organism evidence="14 15">
    <name type="scientific">Tepidimonas taiwanensis</name>
    <dbReference type="NCBI Taxonomy" id="307486"/>
    <lineage>
        <taxon>Bacteria</taxon>
        <taxon>Pseudomonadati</taxon>
        <taxon>Pseudomonadota</taxon>
        <taxon>Betaproteobacteria</taxon>
        <taxon>Burkholderiales</taxon>
        <taxon>Tepidimonas</taxon>
    </lineage>
</organism>
<keyword evidence="10 11" id="KW-0472">Membrane</keyword>
<dbReference type="InterPro" id="IPR050428">
    <property type="entry name" value="TCS_sensor_his_kinase"/>
</dbReference>
<dbReference type="Gene3D" id="3.30.565.10">
    <property type="entry name" value="Histidine kinase-like ATPase, C-terminal domain"/>
    <property type="match status" value="1"/>
</dbReference>
<evidence type="ECO:0000256" key="7">
    <source>
        <dbReference type="ARBA" id="ARBA00022777"/>
    </source>
</evidence>
<dbReference type="Proteomes" id="UP000317763">
    <property type="component" value="Unassembled WGS sequence"/>
</dbReference>
<evidence type="ECO:0000256" key="6">
    <source>
        <dbReference type="ARBA" id="ARBA00022692"/>
    </source>
</evidence>
<keyword evidence="5 14" id="KW-0808">Transferase</keyword>
<dbReference type="Pfam" id="PF00512">
    <property type="entry name" value="HisKA"/>
    <property type="match status" value="1"/>
</dbReference>
<evidence type="ECO:0000259" key="12">
    <source>
        <dbReference type="PROSITE" id="PS50109"/>
    </source>
</evidence>
<reference evidence="14 15" key="1">
    <citation type="submission" date="2019-07" db="EMBL/GenBank/DDBJ databases">
        <title>Tepidimonas taiwanensis I1-1 draft genome.</title>
        <authorList>
            <person name="Da Costa M.S."/>
            <person name="Froufe H.J.C."/>
            <person name="Egas C."/>
            <person name="Albuquerque L."/>
        </authorList>
    </citation>
    <scope>NUCLEOTIDE SEQUENCE [LARGE SCALE GENOMIC DNA]</scope>
    <source>
        <strain evidence="14 15">I1-1</strain>
    </source>
</reference>
<dbReference type="PROSITE" id="PS50109">
    <property type="entry name" value="HIS_KIN"/>
    <property type="match status" value="1"/>
</dbReference>
<dbReference type="SMART" id="SM00388">
    <property type="entry name" value="HisKA"/>
    <property type="match status" value="1"/>
</dbReference>
<accession>A0A554WZ18</accession>
<feature type="domain" description="Histidine kinase" evidence="12">
    <location>
        <begin position="247"/>
        <end position="450"/>
    </location>
</feature>
<feature type="transmembrane region" description="Helical" evidence="11">
    <location>
        <begin position="16"/>
        <end position="36"/>
    </location>
</feature>
<dbReference type="SUPFAM" id="SSF55874">
    <property type="entry name" value="ATPase domain of HSP90 chaperone/DNA topoisomerase II/histidine kinase"/>
    <property type="match status" value="1"/>
</dbReference>
<dbReference type="AlphaFoldDB" id="A0A554WZ18"/>
<dbReference type="InterPro" id="IPR005467">
    <property type="entry name" value="His_kinase_dom"/>
</dbReference>
<evidence type="ECO:0000256" key="3">
    <source>
        <dbReference type="ARBA" id="ARBA00012438"/>
    </source>
</evidence>
<dbReference type="CDD" id="cd00082">
    <property type="entry name" value="HisKA"/>
    <property type="match status" value="1"/>
</dbReference>